<proteinExistence type="predicted"/>
<name>A0A9X1F3R3_9SPHN</name>
<dbReference type="InterPro" id="IPR050194">
    <property type="entry name" value="Glycosyltransferase_grp1"/>
</dbReference>
<keyword evidence="1" id="KW-0328">Glycosyltransferase</keyword>
<reference evidence="1" key="1">
    <citation type="submission" date="2021-04" db="EMBL/GenBank/DDBJ databases">
        <authorList>
            <person name="Pira H."/>
            <person name="Risdian C."/>
            <person name="Wink J."/>
        </authorList>
    </citation>
    <scope>NUCLEOTIDE SEQUENCE</scope>
    <source>
        <strain evidence="1">WH158</strain>
    </source>
</reference>
<accession>A0A9X1F3R3</accession>
<sequence>MPENMLVCDLTQSWSASGGGGISTYLKEKRKYFLEHSEHRLLQIVPGAEDKITVEGRTIFAEVGAPQVWGSPNYRWINRNEKVFELLREYQPNIIESQCPWVLPWLAIRHRWRFPDTALVAGYRTDFPNSQIYRVMKVLSGHYPATFFKKLGYFYAWLTYNRFDRVYALNREAEGMINGVGQKNTGVLGLGVNVDQFSTEHRDPNYRTKVGLPEGKGPLLIYAGRLDNEKRAYTLVDMFKNLPPELGAGMVLLGEGKLRESLIEQSQGLPIAFPGYVTNRKDLATALASCDIYVSGMADETFGISVLEAQASGLPVVGVASGAMPERVPDGTGALGPVDDYISMANNVVKVWRGDYTGMRDRSLKLANSHNRWKQTFEQLINVEYAEALKARDARRDGAFAEPLKRALSFS</sequence>
<organism evidence="1 2">
    <name type="scientific">Erythrobacter crassostreae</name>
    <dbReference type="NCBI Taxonomy" id="2828328"/>
    <lineage>
        <taxon>Bacteria</taxon>
        <taxon>Pseudomonadati</taxon>
        <taxon>Pseudomonadota</taxon>
        <taxon>Alphaproteobacteria</taxon>
        <taxon>Sphingomonadales</taxon>
        <taxon>Erythrobacteraceae</taxon>
        <taxon>Erythrobacter/Porphyrobacter group</taxon>
        <taxon>Erythrobacter</taxon>
    </lineage>
</organism>
<dbReference type="AlphaFoldDB" id="A0A9X1F3R3"/>
<dbReference type="Pfam" id="PF13692">
    <property type="entry name" value="Glyco_trans_1_4"/>
    <property type="match status" value="1"/>
</dbReference>
<dbReference type="PANTHER" id="PTHR45947">
    <property type="entry name" value="SULFOQUINOVOSYL TRANSFERASE SQD2"/>
    <property type="match status" value="1"/>
</dbReference>
<keyword evidence="2" id="KW-1185">Reference proteome</keyword>
<dbReference type="Proteomes" id="UP001138681">
    <property type="component" value="Unassembled WGS sequence"/>
</dbReference>
<dbReference type="EMBL" id="JAGSPC010000001">
    <property type="protein sequence ID" value="MBV7259604.1"/>
    <property type="molecule type" value="Genomic_DNA"/>
</dbReference>
<protein>
    <submittedName>
        <fullName evidence="1">Glycosyltransferase</fullName>
        <ecNumber evidence="1">2.4.-.-</ecNumber>
    </submittedName>
</protein>
<evidence type="ECO:0000313" key="1">
    <source>
        <dbReference type="EMBL" id="MBV7259604.1"/>
    </source>
</evidence>
<dbReference type="EC" id="2.4.-.-" evidence="1"/>
<dbReference type="PANTHER" id="PTHR45947:SF3">
    <property type="entry name" value="SULFOQUINOVOSYL TRANSFERASE SQD2"/>
    <property type="match status" value="1"/>
</dbReference>
<comment type="caution">
    <text evidence="1">The sequence shown here is derived from an EMBL/GenBank/DDBJ whole genome shotgun (WGS) entry which is preliminary data.</text>
</comment>
<dbReference type="GO" id="GO:0016757">
    <property type="term" value="F:glycosyltransferase activity"/>
    <property type="evidence" value="ECO:0007669"/>
    <property type="project" value="UniProtKB-KW"/>
</dbReference>
<gene>
    <name evidence="1" type="ORF">KCG46_08455</name>
</gene>
<evidence type="ECO:0000313" key="2">
    <source>
        <dbReference type="Proteomes" id="UP001138681"/>
    </source>
</evidence>
<keyword evidence="1" id="KW-0808">Transferase</keyword>